<organism evidence="4 5">
    <name type="scientific">Desulfovibrio falkowii</name>
    <dbReference type="NCBI Taxonomy" id="3136602"/>
    <lineage>
        <taxon>Bacteria</taxon>
        <taxon>Pseudomonadati</taxon>
        <taxon>Thermodesulfobacteriota</taxon>
        <taxon>Desulfovibrionia</taxon>
        <taxon>Desulfovibrionales</taxon>
        <taxon>Desulfovibrionaceae</taxon>
        <taxon>Desulfovibrio</taxon>
    </lineage>
</organism>
<dbReference type="InterPro" id="IPR012341">
    <property type="entry name" value="6hp_glycosidase-like_sf"/>
</dbReference>
<dbReference type="RefSeq" id="WP_407844924.1">
    <property type="nucleotide sequence ID" value="NZ_BAAFSG010000001.1"/>
</dbReference>
<evidence type="ECO:0000259" key="3">
    <source>
        <dbReference type="Pfam" id="PF12439"/>
    </source>
</evidence>
<keyword evidence="5" id="KW-1185">Reference proteome</keyword>
<feature type="domain" description="Glycogen debranching enzyme C-terminal" evidence="2">
    <location>
        <begin position="285"/>
        <end position="653"/>
    </location>
</feature>
<evidence type="ECO:0000313" key="4">
    <source>
        <dbReference type="EMBL" id="GAB1254726.1"/>
    </source>
</evidence>
<proteinExistence type="predicted"/>
<dbReference type="PANTHER" id="PTHR10569:SF2">
    <property type="entry name" value="GLYCOGEN DEBRANCHING ENZYME"/>
    <property type="match status" value="1"/>
</dbReference>
<dbReference type="Pfam" id="PF12439">
    <property type="entry name" value="GDE_N"/>
    <property type="match status" value="1"/>
</dbReference>
<reference evidence="4 5" key="1">
    <citation type="journal article" date="2025" name="Int. J. Syst. Evol. Microbiol.">
        <title>Desulfovibrio falkowii sp. nov., Porphyromonas miyakawae sp. nov., Mediterraneibacter flintii sp. nov. and Owariibacterium komagatae gen. nov., sp. nov., isolated from human faeces.</title>
        <authorList>
            <person name="Hamaguchi T."/>
            <person name="Ohara M."/>
            <person name="Hisatomi A."/>
            <person name="Sekiguchi K."/>
            <person name="Takeda J.I."/>
            <person name="Ueyama J."/>
            <person name="Ito M."/>
            <person name="Nishiwaki H."/>
            <person name="Ogi T."/>
            <person name="Hirayama M."/>
            <person name="Ohkuma M."/>
            <person name="Sakamoto M."/>
            <person name="Ohno K."/>
        </authorList>
    </citation>
    <scope>NUCLEOTIDE SEQUENCE [LARGE SCALE GENOMIC DNA]</scope>
    <source>
        <strain evidence="4 5">13CB8C</strain>
    </source>
</reference>
<feature type="compositionally biased region" description="Basic and acidic residues" evidence="1">
    <location>
        <begin position="698"/>
        <end position="720"/>
    </location>
</feature>
<dbReference type="InterPro" id="IPR024742">
    <property type="entry name" value="Glycogen_debranch_N"/>
</dbReference>
<evidence type="ECO:0000313" key="5">
    <source>
        <dbReference type="Proteomes" id="UP001628192"/>
    </source>
</evidence>
<protein>
    <submittedName>
        <fullName evidence="4">Amylo-alpha-1,6-glucosidase</fullName>
    </submittedName>
</protein>
<comment type="caution">
    <text evidence="4">The sequence shown here is derived from an EMBL/GenBank/DDBJ whole genome shotgun (WGS) entry which is preliminary data.</text>
</comment>
<feature type="domain" description="Glycogen debranching enzyme bacterial and archaeal type N-terminal" evidence="3">
    <location>
        <begin position="19"/>
        <end position="235"/>
    </location>
</feature>
<dbReference type="InterPro" id="IPR032790">
    <property type="entry name" value="GDE_C"/>
</dbReference>
<sequence length="720" mass="80168">MRFSFDKAACQNTRRALRKEWLLTNGLGDYAGSTILCCNTRKYHGLLTVNTPHGRHVLLSALEESIVGGGREFPLSTRQHPDTLYPHGHDYLEAFRLDHWPRCVYRVGDVHLCREILLVQGQSRLAIRWSIRGPAHVPALTLRLRPLLAYRSFHKLTHANAHLRSAATLLPDGFSISPYEGLPSLYIQCRADAEHTFTPQPDWCYNVEYLEERERGFAYSEDLFMPGTLDVPLPPLSGSNACVYLTAGTAVCDGDMRELWEDAERTRDHSRKNGDGLSGHLARTGQQFCITSPEGRPEVLAGYHWFDAWGRDTLISLPGLTFHAGRTDFGLRVLADMGNHVIDGLIPNMFSPTGDHAYNSVDAALWYAFALQSCLESGAEHLVWLREHAWHALKAVISGYRAGAGKARRLDIRVDDEGLLHAGNAHSQLTWMDARVDGRPVTPRQGCPVEINALWYNTLAFADQLAARFGEAPLTGHEALRRMRTAFLQRFWVPHGGGYLGDVWRDGRLDTAVRPNQIFAVSLPHAILAEDCQAQVVECVRNKLLTPYGLRTLAPDDPHYKGRYDGGTAERDGAYHQGTVWPWLLGHYADALLRTAWDVDGAVMALLDTLTPLYCDHLAQAGLASISEVFDGSPPYKPNGCIAQAWSVAECLRLLLHLQKAAPAVYRRWHQLAAHRMSHPVIGDTAGICRISMATGGGREHAPARQKDTEPATTATDRKY</sequence>
<dbReference type="Proteomes" id="UP001628192">
    <property type="component" value="Unassembled WGS sequence"/>
</dbReference>
<dbReference type="InterPro" id="IPR010401">
    <property type="entry name" value="AGL/Gdb1"/>
</dbReference>
<feature type="region of interest" description="Disordered" evidence="1">
    <location>
        <begin position="696"/>
        <end position="720"/>
    </location>
</feature>
<dbReference type="PANTHER" id="PTHR10569">
    <property type="entry name" value="GLYCOGEN DEBRANCHING ENZYME"/>
    <property type="match status" value="1"/>
</dbReference>
<dbReference type="EMBL" id="BAAFSG010000001">
    <property type="protein sequence ID" value="GAB1254726.1"/>
    <property type="molecule type" value="Genomic_DNA"/>
</dbReference>
<gene>
    <name evidence="4" type="ORF">Defa_22130</name>
</gene>
<dbReference type="Pfam" id="PF06202">
    <property type="entry name" value="GDE_C"/>
    <property type="match status" value="1"/>
</dbReference>
<evidence type="ECO:0000259" key="2">
    <source>
        <dbReference type="Pfam" id="PF06202"/>
    </source>
</evidence>
<evidence type="ECO:0000256" key="1">
    <source>
        <dbReference type="SAM" id="MobiDB-lite"/>
    </source>
</evidence>
<dbReference type="InterPro" id="IPR008928">
    <property type="entry name" value="6-hairpin_glycosidase_sf"/>
</dbReference>
<dbReference type="NCBIfam" id="TIGR01561">
    <property type="entry name" value="gde_arch"/>
    <property type="match status" value="1"/>
</dbReference>
<accession>A0ABQ0EAT5</accession>
<dbReference type="Gene3D" id="1.50.10.10">
    <property type="match status" value="1"/>
</dbReference>
<dbReference type="SUPFAM" id="SSF48208">
    <property type="entry name" value="Six-hairpin glycosidases"/>
    <property type="match status" value="1"/>
</dbReference>
<dbReference type="InterPro" id="IPR006451">
    <property type="entry name" value="Glycogen_debranch_arc"/>
</dbReference>
<name>A0ABQ0EAT5_9BACT</name>